<dbReference type="GO" id="GO:0003713">
    <property type="term" value="F:transcription coactivator activity"/>
    <property type="evidence" value="ECO:0007669"/>
    <property type="project" value="TreeGrafter"/>
</dbReference>
<gene>
    <name evidence="8" type="ORF">X975_13243</name>
</gene>
<proteinExistence type="inferred from homology"/>
<evidence type="ECO:0000256" key="6">
    <source>
        <dbReference type="ARBA" id="ARBA00023163"/>
    </source>
</evidence>
<dbReference type="PANTHER" id="PTHR48249:SF3">
    <property type="entry name" value="MEDIATOR OF RNA POLYMERASE II TRANSCRIPTION SUBUNIT 13"/>
    <property type="match status" value="1"/>
</dbReference>
<accession>A0A087T8S6</accession>
<evidence type="ECO:0000256" key="5">
    <source>
        <dbReference type="ARBA" id="ARBA00023015"/>
    </source>
</evidence>
<evidence type="ECO:0000313" key="9">
    <source>
        <dbReference type="Proteomes" id="UP000054359"/>
    </source>
</evidence>
<name>A0A087T8S6_STEMI</name>
<evidence type="ECO:0000313" key="8">
    <source>
        <dbReference type="EMBL" id="KFM61515.1"/>
    </source>
</evidence>
<keyword evidence="7" id="KW-0539">Nucleus</keyword>
<dbReference type="InterPro" id="IPR051139">
    <property type="entry name" value="Mediator_complx_sub13"/>
</dbReference>
<keyword evidence="4" id="KW-0678">Repressor</keyword>
<sequence>MLNLFKDHNFACCCICVCNMNIKGADAGVILPNTLIPTGNDEPQYKCTCGFSAVVHRHRSFNAGLFYEDEFEISGYNCDNSANLNQSTGELTIKRQTNDSDKGPLLNSDHIPAFLLDILKIQCKNISSAFSLFYKSGILCTGESESAVNEIEIFDGCEICFIALEQARNITDNSMPTKLDESLKFTCLHKWPYISSPLPSTNQ</sequence>
<dbReference type="GO" id="GO:0045944">
    <property type="term" value="P:positive regulation of transcription by RNA polymerase II"/>
    <property type="evidence" value="ECO:0007669"/>
    <property type="project" value="TreeGrafter"/>
</dbReference>
<keyword evidence="6" id="KW-0804">Transcription</keyword>
<comment type="similarity">
    <text evidence="2">Belongs to the Mediator complex subunit 13 family.</text>
</comment>
<comment type="subcellular location">
    <subcellularLocation>
        <location evidence="1">Nucleus</location>
    </subcellularLocation>
</comment>
<feature type="non-terminal residue" evidence="8">
    <location>
        <position position="203"/>
    </location>
</feature>
<evidence type="ECO:0000256" key="1">
    <source>
        <dbReference type="ARBA" id="ARBA00004123"/>
    </source>
</evidence>
<evidence type="ECO:0000256" key="2">
    <source>
        <dbReference type="ARBA" id="ARBA00009354"/>
    </source>
</evidence>
<dbReference type="GO" id="GO:0016592">
    <property type="term" value="C:mediator complex"/>
    <property type="evidence" value="ECO:0007669"/>
    <property type="project" value="TreeGrafter"/>
</dbReference>
<reference evidence="8 9" key="1">
    <citation type="submission" date="2013-11" db="EMBL/GenBank/DDBJ databases">
        <title>Genome sequencing of Stegodyphus mimosarum.</title>
        <authorList>
            <person name="Bechsgaard J."/>
        </authorList>
    </citation>
    <scope>NUCLEOTIDE SEQUENCE [LARGE SCALE GENOMIC DNA]</scope>
</reference>
<dbReference type="OrthoDB" id="103819at2759"/>
<protein>
    <recommendedName>
        <fullName evidence="3">Mediator of RNA polymerase II transcription subunit 13</fullName>
    </recommendedName>
</protein>
<organism evidence="8 9">
    <name type="scientific">Stegodyphus mimosarum</name>
    <name type="common">African social velvet spider</name>
    <dbReference type="NCBI Taxonomy" id="407821"/>
    <lineage>
        <taxon>Eukaryota</taxon>
        <taxon>Metazoa</taxon>
        <taxon>Ecdysozoa</taxon>
        <taxon>Arthropoda</taxon>
        <taxon>Chelicerata</taxon>
        <taxon>Arachnida</taxon>
        <taxon>Araneae</taxon>
        <taxon>Araneomorphae</taxon>
        <taxon>Entelegynae</taxon>
        <taxon>Eresoidea</taxon>
        <taxon>Eresidae</taxon>
        <taxon>Stegodyphus</taxon>
    </lineage>
</organism>
<keyword evidence="5" id="KW-0805">Transcription regulation</keyword>
<evidence type="ECO:0000256" key="7">
    <source>
        <dbReference type="ARBA" id="ARBA00023242"/>
    </source>
</evidence>
<dbReference type="STRING" id="407821.A0A087T8S6"/>
<dbReference type="EMBL" id="KK113994">
    <property type="protein sequence ID" value="KFM61515.1"/>
    <property type="molecule type" value="Genomic_DNA"/>
</dbReference>
<keyword evidence="9" id="KW-1185">Reference proteome</keyword>
<dbReference type="Proteomes" id="UP000054359">
    <property type="component" value="Unassembled WGS sequence"/>
</dbReference>
<dbReference type="AlphaFoldDB" id="A0A087T8S6"/>
<evidence type="ECO:0000256" key="4">
    <source>
        <dbReference type="ARBA" id="ARBA00022491"/>
    </source>
</evidence>
<dbReference type="PANTHER" id="PTHR48249">
    <property type="entry name" value="MEDIATOR OF RNA POLYMERASE II TRANSCRIPTION SUBUNIT 13"/>
    <property type="match status" value="1"/>
</dbReference>
<evidence type="ECO:0000256" key="3">
    <source>
        <dbReference type="ARBA" id="ARBA00019618"/>
    </source>
</evidence>